<evidence type="ECO:0000256" key="5">
    <source>
        <dbReference type="ARBA" id="ARBA00022692"/>
    </source>
</evidence>
<feature type="transmembrane region" description="Helical" evidence="8">
    <location>
        <begin position="52"/>
        <end position="68"/>
    </location>
</feature>
<feature type="transmembrane region" description="Helical" evidence="8">
    <location>
        <begin position="245"/>
        <end position="263"/>
    </location>
</feature>
<comment type="subcellular location">
    <subcellularLocation>
        <location evidence="8">Endoplasmic reticulum membrane</location>
        <topology evidence="8">Multi-pass membrane protein</topology>
    </subcellularLocation>
    <subcellularLocation>
        <location evidence="1">Membrane</location>
        <topology evidence="1">Multi-pass membrane protein</topology>
    </subcellularLocation>
</comment>
<keyword evidence="4 8" id="KW-0337">GPI-anchor biosynthesis</keyword>
<feature type="transmembrane region" description="Helical" evidence="8">
    <location>
        <begin position="411"/>
        <end position="429"/>
    </location>
</feature>
<dbReference type="GO" id="GO:0006506">
    <property type="term" value="P:GPI anchor biosynthetic process"/>
    <property type="evidence" value="ECO:0007669"/>
    <property type="project" value="UniProtKB-UniPathway"/>
</dbReference>
<feature type="transmembrane region" description="Helical" evidence="8">
    <location>
        <begin position="470"/>
        <end position="493"/>
    </location>
</feature>
<evidence type="ECO:0000256" key="1">
    <source>
        <dbReference type="ARBA" id="ARBA00004141"/>
    </source>
</evidence>
<accession>A0A286UDV0</accession>
<evidence type="ECO:0000256" key="9">
    <source>
        <dbReference type="SAM" id="MobiDB-lite"/>
    </source>
</evidence>
<keyword evidence="5 8" id="KW-0812">Transmembrane</keyword>
<dbReference type="PIRSF" id="PIRSF017321">
    <property type="entry name" value="GWT1"/>
    <property type="match status" value="1"/>
</dbReference>
<dbReference type="FunCoup" id="A0A286UDV0">
    <property type="interactions" value="93"/>
</dbReference>
<comment type="pathway">
    <text evidence="2 8">Glycolipid biosynthesis; glycosylphosphatidylinositol-anchor biosynthesis.</text>
</comment>
<evidence type="ECO:0000313" key="11">
    <source>
        <dbReference type="Proteomes" id="UP000217199"/>
    </source>
</evidence>
<dbReference type="OrthoDB" id="15270at2759"/>
<gene>
    <name evidence="10" type="ORF">PNOK_0626200</name>
</gene>
<dbReference type="EMBL" id="NBII01000006">
    <property type="protein sequence ID" value="PAV17776.1"/>
    <property type="molecule type" value="Genomic_DNA"/>
</dbReference>
<keyword evidence="8" id="KW-0256">Endoplasmic reticulum</keyword>
<feature type="region of interest" description="Disordered" evidence="9">
    <location>
        <begin position="107"/>
        <end position="127"/>
    </location>
</feature>
<dbReference type="AlphaFoldDB" id="A0A286UDV0"/>
<feature type="transmembrane region" description="Helical" evidence="8">
    <location>
        <begin position="312"/>
        <end position="333"/>
    </location>
</feature>
<dbReference type="STRING" id="2282107.A0A286UDV0"/>
<dbReference type="UniPathway" id="UPA00196"/>
<dbReference type="PANTHER" id="PTHR20661:SF0">
    <property type="entry name" value="PHOSPHATIDYLINOSITOL-GLYCAN BIOSYNTHESIS CLASS W PROTEIN"/>
    <property type="match status" value="1"/>
</dbReference>
<dbReference type="Proteomes" id="UP000217199">
    <property type="component" value="Unassembled WGS sequence"/>
</dbReference>
<feature type="transmembrane region" description="Helical" evidence="8">
    <location>
        <begin position="20"/>
        <end position="40"/>
    </location>
</feature>
<evidence type="ECO:0000256" key="8">
    <source>
        <dbReference type="RuleBase" id="RU280819"/>
    </source>
</evidence>
<keyword evidence="8" id="KW-0808">Transferase</keyword>
<evidence type="ECO:0000256" key="4">
    <source>
        <dbReference type="ARBA" id="ARBA00022502"/>
    </source>
</evidence>
<dbReference type="InterPro" id="IPR009447">
    <property type="entry name" value="PIGW/GWT1"/>
</dbReference>
<feature type="transmembrane region" description="Helical" evidence="8">
    <location>
        <begin position="139"/>
        <end position="158"/>
    </location>
</feature>
<evidence type="ECO:0000313" key="10">
    <source>
        <dbReference type="EMBL" id="PAV17776.1"/>
    </source>
</evidence>
<dbReference type="InParanoid" id="A0A286UDV0"/>
<comment type="function">
    <text evidence="8">A acetyltransferase, which acetylates the inositol ring of phosphatidylinositol during biosynthesis of GPI-anchor.</text>
</comment>
<evidence type="ECO:0000256" key="2">
    <source>
        <dbReference type="ARBA" id="ARBA00004687"/>
    </source>
</evidence>
<dbReference type="PANTHER" id="PTHR20661">
    <property type="entry name" value="PHOSPHATIDYLINOSITOL-GLYCAN BIOSYNTHESIS CLASS W PROTEIN"/>
    <property type="match status" value="1"/>
</dbReference>
<evidence type="ECO:0000256" key="6">
    <source>
        <dbReference type="ARBA" id="ARBA00022989"/>
    </source>
</evidence>
<comment type="caution">
    <text evidence="10">The sequence shown here is derived from an EMBL/GenBank/DDBJ whole genome shotgun (WGS) entry which is preliminary data.</text>
</comment>
<keyword evidence="6 8" id="KW-1133">Transmembrane helix</keyword>
<feature type="transmembrane region" description="Helical" evidence="8">
    <location>
        <begin position="505"/>
        <end position="525"/>
    </location>
</feature>
<sequence>MGDTNYKESKEAFVSGATGSSVLHVNLVSSVALLSIALYYSLISRWHNSTNFALEWSILVAPLLLSMTLFAERPLLLCFLLSIPIVLIHLYPAKDFDEPPLSPISISRSASPTHTGNNASDSGKGSSSRIIITPLPALTIYRAHMMLMTILAILAVDFPVFPRSLAKCETFGVSLMDLGVGSFVFSQGVVSAIPLLKDPSYLIAPSLSKLIDISRKVLPLFFLGMIRVISVKGTEYPEHVTEYGVHWNFFFTLAVLPILQVALHPLIVHLPISLLGFLVALLHQLLLSLTALQDFALNAPRDNIISANKEGLISLTGYLAIQLLGLSAGTVLLPPSPSDFRRQQNILQLQLNPRAAKAPAEKPVIKSHKRQNDKTAIELFSYSFLWWTCLGICYLTDLGGGISRRLTNLPYVIWVAAYNVTFIAFYLILDGLAPKSAFNPVSRPKEKGLAPKPINIPSTVARHPPTNAPALLSAINLNGLLLFLVSNVATGLVNLSMPTMYASDAAAMVVLSLYSAGVCLVAWMLRRRRVWKL</sequence>
<comment type="similarity">
    <text evidence="3 8">Belongs to the PIGW family.</text>
</comment>
<reference evidence="10 11" key="1">
    <citation type="journal article" date="2017" name="Mol. Ecol.">
        <title>Comparative and population genomic landscape of Phellinus noxius: A hypervariable fungus causing root rot in trees.</title>
        <authorList>
            <person name="Chung C.L."/>
            <person name="Lee T.J."/>
            <person name="Akiba M."/>
            <person name="Lee H.H."/>
            <person name="Kuo T.H."/>
            <person name="Liu D."/>
            <person name="Ke H.M."/>
            <person name="Yokoi T."/>
            <person name="Roa M.B."/>
            <person name="Lu M.J."/>
            <person name="Chang Y.Y."/>
            <person name="Ann P.J."/>
            <person name="Tsai J.N."/>
            <person name="Chen C.Y."/>
            <person name="Tzean S.S."/>
            <person name="Ota Y."/>
            <person name="Hattori T."/>
            <person name="Sahashi N."/>
            <person name="Liou R.F."/>
            <person name="Kikuchi T."/>
            <person name="Tsai I.J."/>
        </authorList>
    </citation>
    <scope>NUCLEOTIDE SEQUENCE [LARGE SCALE GENOMIC DNA]</scope>
    <source>
        <strain evidence="10 11">FFPRI411160</strain>
    </source>
</reference>
<feature type="transmembrane region" description="Helical" evidence="8">
    <location>
        <begin position="178"/>
        <end position="196"/>
    </location>
</feature>
<keyword evidence="8" id="KW-0012">Acyltransferase</keyword>
<keyword evidence="7 8" id="KW-0472">Membrane</keyword>
<evidence type="ECO:0000256" key="7">
    <source>
        <dbReference type="ARBA" id="ARBA00023136"/>
    </source>
</evidence>
<dbReference type="GO" id="GO:0072659">
    <property type="term" value="P:protein localization to plasma membrane"/>
    <property type="evidence" value="ECO:0007669"/>
    <property type="project" value="TreeGrafter"/>
</dbReference>
<feature type="transmembrane region" description="Helical" evidence="8">
    <location>
        <begin position="379"/>
        <end position="399"/>
    </location>
</feature>
<name>A0A286UDV0_9AGAM</name>
<protein>
    <recommendedName>
        <fullName evidence="8">GPI-anchored wall transfer protein</fullName>
        <ecNumber evidence="8">2.3.-.-</ecNumber>
    </recommendedName>
</protein>
<proteinExistence type="inferred from homology"/>
<feature type="transmembrane region" description="Helical" evidence="8">
    <location>
        <begin position="270"/>
        <end position="292"/>
    </location>
</feature>
<dbReference type="GO" id="GO:0032216">
    <property type="term" value="F:glucosaminyl-phosphatidylinositol O-acyltransferase activity"/>
    <property type="evidence" value="ECO:0007669"/>
    <property type="project" value="TreeGrafter"/>
</dbReference>
<dbReference type="Pfam" id="PF06423">
    <property type="entry name" value="GWT1"/>
    <property type="match status" value="1"/>
</dbReference>
<feature type="transmembrane region" description="Helical" evidence="8">
    <location>
        <begin position="74"/>
        <end position="91"/>
    </location>
</feature>
<evidence type="ECO:0000256" key="3">
    <source>
        <dbReference type="ARBA" id="ARBA00007559"/>
    </source>
</evidence>
<dbReference type="EC" id="2.3.-.-" evidence="8"/>
<dbReference type="GO" id="GO:0005789">
    <property type="term" value="C:endoplasmic reticulum membrane"/>
    <property type="evidence" value="ECO:0007669"/>
    <property type="project" value="UniProtKB-SubCell"/>
</dbReference>
<organism evidence="10 11">
    <name type="scientific">Pyrrhoderma noxium</name>
    <dbReference type="NCBI Taxonomy" id="2282107"/>
    <lineage>
        <taxon>Eukaryota</taxon>
        <taxon>Fungi</taxon>
        <taxon>Dikarya</taxon>
        <taxon>Basidiomycota</taxon>
        <taxon>Agaricomycotina</taxon>
        <taxon>Agaricomycetes</taxon>
        <taxon>Hymenochaetales</taxon>
        <taxon>Hymenochaetaceae</taxon>
        <taxon>Pyrrhoderma</taxon>
    </lineage>
</organism>
<keyword evidence="11" id="KW-1185">Reference proteome</keyword>